<dbReference type="PANTHER" id="PTHR20426:SF0">
    <property type="entry name" value="18S RRNA AMINOCARBOXYPROPYLTRANSFERASE"/>
    <property type="match status" value="1"/>
</dbReference>
<keyword evidence="4 6" id="KW-0808">Transferase</keyword>
<proteinExistence type="inferred from homology"/>
<evidence type="ECO:0000256" key="6">
    <source>
        <dbReference type="HAMAP-Rule" id="MF_03146"/>
    </source>
</evidence>
<evidence type="ECO:0000259" key="9">
    <source>
        <dbReference type="Pfam" id="PF04068"/>
    </source>
</evidence>
<protein>
    <recommendedName>
        <fullName evidence="6">18S rRNA aminocarboxypropyltransferase</fullName>
        <ecNumber evidence="6">2.5.1.157</ecNumber>
    </recommendedName>
</protein>
<accession>A0A0H2S405</accession>
<feature type="domain" description="RNase L inhibitor RLI-like possible metal-binding" evidence="9">
    <location>
        <begin position="71"/>
        <end position="103"/>
    </location>
</feature>
<evidence type="ECO:0000256" key="1">
    <source>
        <dbReference type="ARBA" id="ARBA00022490"/>
    </source>
</evidence>
<feature type="binding site" evidence="6">
    <location>
        <position position="158"/>
    </location>
    <ligand>
        <name>S-adenosyl-L-methionine</name>
        <dbReference type="ChEBI" id="CHEBI:59789"/>
    </ligand>
</feature>
<evidence type="ECO:0000256" key="5">
    <source>
        <dbReference type="ARBA" id="ARBA00022691"/>
    </source>
</evidence>
<feature type="binding site" evidence="6">
    <location>
        <position position="135"/>
    </location>
    <ligand>
        <name>S-adenosyl-L-methionine</name>
        <dbReference type="ChEBI" id="CHEBI:59789"/>
    </ligand>
</feature>
<keyword evidence="11" id="KW-1185">Reference proteome</keyword>
<dbReference type="InParanoid" id="A0A0H2S405"/>
<evidence type="ECO:0000256" key="7">
    <source>
        <dbReference type="SAM" id="MobiDB-lite"/>
    </source>
</evidence>
<comment type="function">
    <text evidence="6">Aminocarboxypropyltransferase that catalyzes the aminocarboxypropyl transfer on pseudouridine at position 1191 (Psi1191) in 18S rRNA. It constitutes the last step in biosynthesis of the hypermodified N1-methyl-N3-(3-amino-3-carboxypropyl) pseudouridine (m1acp3-Psi) conserved in eukaryotic 18S rRNA.</text>
</comment>
<feature type="compositionally biased region" description="Basic residues" evidence="7">
    <location>
        <begin position="11"/>
        <end position="21"/>
    </location>
</feature>
<dbReference type="Pfam" id="PF04068">
    <property type="entry name" value="Fer4_RLI"/>
    <property type="match status" value="1"/>
</dbReference>
<feature type="region of interest" description="Disordered" evidence="7">
    <location>
        <begin position="1"/>
        <end position="67"/>
    </location>
</feature>
<feature type="binding site" evidence="6">
    <location>
        <position position="87"/>
    </location>
    <ligand>
        <name>S-adenosyl-L-methionine</name>
        <dbReference type="ChEBI" id="CHEBI:59789"/>
    </ligand>
</feature>
<evidence type="ECO:0000313" key="10">
    <source>
        <dbReference type="EMBL" id="KLO18827.1"/>
    </source>
</evidence>
<organism evidence="10 11">
    <name type="scientific">Schizopora paradoxa</name>
    <dbReference type="NCBI Taxonomy" id="27342"/>
    <lineage>
        <taxon>Eukaryota</taxon>
        <taxon>Fungi</taxon>
        <taxon>Dikarya</taxon>
        <taxon>Basidiomycota</taxon>
        <taxon>Agaricomycotina</taxon>
        <taxon>Agaricomycetes</taxon>
        <taxon>Hymenochaetales</taxon>
        <taxon>Schizoporaceae</taxon>
        <taxon>Schizopora</taxon>
    </lineage>
</organism>
<dbReference type="InterPro" id="IPR007209">
    <property type="entry name" value="RNaseL-inhib-like_metal-bd_dom"/>
</dbReference>
<gene>
    <name evidence="6" type="primary">TSR3</name>
    <name evidence="10" type="ORF">SCHPADRAFT_993274</name>
</gene>
<dbReference type="Proteomes" id="UP000053477">
    <property type="component" value="Unassembled WGS sequence"/>
</dbReference>
<dbReference type="InterPro" id="IPR007177">
    <property type="entry name" value="Tsr3_C"/>
</dbReference>
<keyword evidence="1 6" id="KW-0963">Cytoplasm</keyword>
<comment type="catalytic activity">
    <reaction evidence="6">
        <text>N(1)-methylpseudouridine(1191) in yeast 18S rRNA + S-adenosyl-L-methionine = N(1)-methyl-N(3)-[(3S)-3-amino-3-carboxypropyl]pseudouridine(1191) in yeast 18S rRNA + S-methyl-5'-thioadenosine + H(+)</text>
        <dbReference type="Rhea" id="RHEA:63300"/>
        <dbReference type="Rhea" id="RHEA-COMP:13852"/>
        <dbReference type="Rhea" id="RHEA-COMP:16309"/>
        <dbReference type="ChEBI" id="CHEBI:15378"/>
        <dbReference type="ChEBI" id="CHEBI:17509"/>
        <dbReference type="ChEBI" id="CHEBI:59789"/>
        <dbReference type="ChEBI" id="CHEBI:74890"/>
        <dbReference type="ChEBI" id="CHEBI:146234"/>
    </reaction>
</comment>
<dbReference type="HAMAP" id="MF_01116">
    <property type="entry name" value="TSR3"/>
    <property type="match status" value="1"/>
</dbReference>
<feature type="region of interest" description="Disordered" evidence="7">
    <location>
        <begin position="241"/>
        <end position="302"/>
    </location>
</feature>
<reference evidence="10 11" key="1">
    <citation type="submission" date="2015-04" db="EMBL/GenBank/DDBJ databases">
        <title>Complete genome sequence of Schizopora paradoxa KUC8140, a cosmopolitan wood degrader in East Asia.</title>
        <authorList>
            <consortium name="DOE Joint Genome Institute"/>
            <person name="Min B."/>
            <person name="Park H."/>
            <person name="Jang Y."/>
            <person name="Kim J.-J."/>
            <person name="Kim K.H."/>
            <person name="Pangilinan J."/>
            <person name="Lipzen A."/>
            <person name="Riley R."/>
            <person name="Grigoriev I.V."/>
            <person name="Spatafora J.W."/>
            <person name="Choi I.-G."/>
        </authorList>
    </citation>
    <scope>NUCLEOTIDE SEQUENCE [LARGE SCALE GENOMIC DNA]</scope>
    <source>
        <strain evidence="10 11">KUC8140</strain>
    </source>
</reference>
<keyword evidence="5 6" id="KW-0949">S-adenosyl-L-methionine</keyword>
<comment type="catalytic activity">
    <reaction evidence="6">
        <text>an N(1)-methylpseudouridine in rRNA + S-adenosyl-L-methionine = N(1)-methyl-N(3)-[(3S)-3-amino-3-carboxypropyl]pseudouridine in rRNA + S-methyl-5'-thioadenosine + H(+)</text>
        <dbReference type="Rhea" id="RHEA:63296"/>
        <dbReference type="Rhea" id="RHEA-COMP:11634"/>
        <dbReference type="Rhea" id="RHEA-COMP:16310"/>
        <dbReference type="ChEBI" id="CHEBI:15378"/>
        <dbReference type="ChEBI" id="CHEBI:17509"/>
        <dbReference type="ChEBI" id="CHEBI:59789"/>
        <dbReference type="ChEBI" id="CHEBI:74890"/>
        <dbReference type="ChEBI" id="CHEBI:146234"/>
        <dbReference type="EC" id="2.5.1.157"/>
    </reaction>
</comment>
<comment type="similarity">
    <text evidence="6">Belongs to the TDD superfamily. TSR3 family.</text>
</comment>
<dbReference type="InterPro" id="IPR022968">
    <property type="entry name" value="Tsr3-like"/>
</dbReference>
<dbReference type="STRING" id="27342.A0A0H2S405"/>
<evidence type="ECO:0000256" key="2">
    <source>
        <dbReference type="ARBA" id="ARBA00022517"/>
    </source>
</evidence>
<dbReference type="AlphaFoldDB" id="A0A0H2S405"/>
<sequence>MAKKGGSSSRGAHRPRGRGGHRGGGGGSAKGAFTRFLDDRRPASAVDDDPNGDLLDNEEHENADTKPRIGVPVAMWDFDHCDPRKCSGKKLARLGLIKDLRVGTHFRGIVVSPQGQEVVSKADREIIETSGLAVVECSWARLEEIPWRKIASPHERLLPYMLASNPTNYGKPWKLNCVEALAAAFYVTGFDEYAEALLSQFGWAASFYKLNKEYIDRYKTCATSADVKREQEAILSELEEAHASKGRHGDSGDSGSEGHLYVNRNRPPPSEDEEDSEDVDESDSEKEQGEQEEEVVDGESKS</sequence>
<dbReference type="EC" id="2.5.1.157" evidence="6"/>
<dbReference type="GO" id="GO:1904047">
    <property type="term" value="F:S-adenosyl-L-methionine binding"/>
    <property type="evidence" value="ECO:0007669"/>
    <property type="project" value="UniProtKB-UniRule"/>
</dbReference>
<dbReference type="NCBIfam" id="NF002621">
    <property type="entry name" value="PRK02287.1"/>
    <property type="match status" value="1"/>
</dbReference>
<keyword evidence="3 6" id="KW-0698">rRNA processing</keyword>
<dbReference type="GO" id="GO:0005634">
    <property type="term" value="C:nucleus"/>
    <property type="evidence" value="ECO:0007669"/>
    <property type="project" value="UniProtKB-SubCell"/>
</dbReference>
<evidence type="ECO:0000256" key="3">
    <source>
        <dbReference type="ARBA" id="ARBA00022552"/>
    </source>
</evidence>
<dbReference type="GO" id="GO:0030490">
    <property type="term" value="P:maturation of SSU-rRNA"/>
    <property type="evidence" value="ECO:0007669"/>
    <property type="project" value="TreeGrafter"/>
</dbReference>
<dbReference type="GO" id="GO:0005737">
    <property type="term" value="C:cytoplasm"/>
    <property type="evidence" value="ECO:0007669"/>
    <property type="project" value="UniProtKB-SubCell"/>
</dbReference>
<feature type="compositionally biased region" description="Acidic residues" evidence="7">
    <location>
        <begin position="270"/>
        <end position="302"/>
    </location>
</feature>
<feature type="compositionally biased region" description="Low complexity" evidence="7">
    <location>
        <begin position="1"/>
        <end position="10"/>
    </location>
</feature>
<feature type="compositionally biased region" description="Basic and acidic residues" evidence="7">
    <location>
        <begin position="241"/>
        <end position="251"/>
    </location>
</feature>
<keyword evidence="2 6" id="KW-0690">Ribosome biogenesis</keyword>
<comment type="subcellular location">
    <subcellularLocation>
        <location evidence="6">Cytoplasm</location>
    </subcellularLocation>
    <subcellularLocation>
        <location evidence="6">Nucleus</location>
    </subcellularLocation>
</comment>
<dbReference type="GO" id="GO:0106388">
    <property type="term" value="F:rRNA small subunit aminocarboxypropyltransferase activity"/>
    <property type="evidence" value="ECO:0007669"/>
    <property type="project" value="UniProtKB-EC"/>
</dbReference>
<dbReference type="Pfam" id="PF04034">
    <property type="entry name" value="Ribo_biogen_C"/>
    <property type="match status" value="1"/>
</dbReference>
<dbReference type="EMBL" id="KQ085891">
    <property type="protein sequence ID" value="KLO18827.1"/>
    <property type="molecule type" value="Genomic_DNA"/>
</dbReference>
<evidence type="ECO:0000259" key="8">
    <source>
        <dbReference type="Pfam" id="PF04034"/>
    </source>
</evidence>
<feature type="domain" description="16S/18S rRNA aminocarboxypropyltransferase Tsr3 C-terminal" evidence="8">
    <location>
        <begin position="109"/>
        <end position="234"/>
    </location>
</feature>
<feature type="binding site" evidence="6">
    <location>
        <position position="173"/>
    </location>
    <ligand>
        <name>S-adenosyl-L-methionine</name>
        <dbReference type="ChEBI" id="CHEBI:59789"/>
    </ligand>
</feature>
<feature type="compositionally biased region" description="Acidic residues" evidence="7">
    <location>
        <begin position="46"/>
        <end position="59"/>
    </location>
</feature>
<dbReference type="GO" id="GO:0000455">
    <property type="term" value="P:enzyme-directed rRNA pseudouridine synthesis"/>
    <property type="evidence" value="ECO:0007669"/>
    <property type="project" value="UniProtKB-UniRule"/>
</dbReference>
<evidence type="ECO:0000313" key="11">
    <source>
        <dbReference type="Proteomes" id="UP000053477"/>
    </source>
</evidence>
<dbReference type="OrthoDB" id="10262062at2759"/>
<name>A0A0H2S405_9AGAM</name>
<dbReference type="PANTHER" id="PTHR20426">
    <property type="entry name" value="RIBOSOME BIOGENESIS PROTEIN TSR3 HOMOLOG"/>
    <property type="match status" value="1"/>
</dbReference>
<evidence type="ECO:0000256" key="4">
    <source>
        <dbReference type="ARBA" id="ARBA00022679"/>
    </source>
</evidence>
<keyword evidence="6" id="KW-0539">Nucleus</keyword>
<dbReference type="FunCoup" id="A0A0H2S405">
    <property type="interactions" value="172"/>
</dbReference>